<dbReference type="Gene3D" id="1.10.1220.10">
    <property type="entry name" value="Met repressor-like"/>
    <property type="match status" value="1"/>
</dbReference>
<dbReference type="PANTHER" id="PTHR38781">
    <property type="entry name" value="ANTITOXIN DINJ-RELATED"/>
    <property type="match status" value="1"/>
</dbReference>
<evidence type="ECO:0000313" key="4">
    <source>
        <dbReference type="EMBL" id="KUG27830.1"/>
    </source>
</evidence>
<evidence type="ECO:0000256" key="2">
    <source>
        <dbReference type="ARBA" id="ARBA00022649"/>
    </source>
</evidence>
<gene>
    <name evidence="4" type="ORF">ASZ90_002306</name>
</gene>
<dbReference type="EMBL" id="LNQE01000284">
    <property type="protein sequence ID" value="KUG27830.1"/>
    <property type="molecule type" value="Genomic_DNA"/>
</dbReference>
<evidence type="ECO:0000256" key="1">
    <source>
        <dbReference type="ARBA" id="ARBA00010562"/>
    </source>
</evidence>
<dbReference type="NCBIfam" id="TIGR02384">
    <property type="entry name" value="RelB_DinJ"/>
    <property type="match status" value="1"/>
</dbReference>
<dbReference type="AlphaFoldDB" id="A0A0W8G410"/>
<keyword evidence="2" id="KW-1277">Toxin-antitoxin system</keyword>
<organism evidence="4">
    <name type="scientific">hydrocarbon metagenome</name>
    <dbReference type="NCBI Taxonomy" id="938273"/>
    <lineage>
        <taxon>unclassified sequences</taxon>
        <taxon>metagenomes</taxon>
        <taxon>ecological metagenomes</taxon>
    </lineage>
</organism>
<dbReference type="PANTHER" id="PTHR38781:SF1">
    <property type="entry name" value="ANTITOXIN DINJ-RELATED"/>
    <property type="match status" value="1"/>
</dbReference>
<name>A0A0W8G410_9ZZZZ</name>
<comment type="caution">
    <text evidence="4">The sequence shown here is derived from an EMBL/GenBank/DDBJ whole genome shotgun (WGS) entry which is preliminary data.</text>
</comment>
<accession>A0A0W8G410</accession>
<dbReference type="InterPro" id="IPR013321">
    <property type="entry name" value="Arc_rbn_hlx_hlx"/>
</dbReference>
<feature type="region of interest" description="Disordered" evidence="3">
    <location>
        <begin position="89"/>
        <end position="112"/>
    </location>
</feature>
<proteinExistence type="inferred from homology"/>
<protein>
    <recommendedName>
        <fullName evidence="5">Dna-damage-inducible protein j</fullName>
    </recommendedName>
</protein>
<dbReference type="InterPro" id="IPR007337">
    <property type="entry name" value="RelB/DinJ"/>
</dbReference>
<evidence type="ECO:0000256" key="3">
    <source>
        <dbReference type="SAM" id="MobiDB-lite"/>
    </source>
</evidence>
<dbReference type="GO" id="GO:0006355">
    <property type="term" value="P:regulation of DNA-templated transcription"/>
    <property type="evidence" value="ECO:0007669"/>
    <property type="project" value="InterPro"/>
</dbReference>
<dbReference type="Pfam" id="PF04221">
    <property type="entry name" value="RelB"/>
    <property type="match status" value="1"/>
</dbReference>
<evidence type="ECO:0008006" key="5">
    <source>
        <dbReference type="Google" id="ProtNLM"/>
    </source>
</evidence>
<comment type="similarity">
    <text evidence="1">Belongs to the RelB/DinJ antitoxin family.</text>
</comment>
<reference evidence="4" key="1">
    <citation type="journal article" date="2015" name="Proc. Natl. Acad. Sci. U.S.A.">
        <title>Networks of energetic and metabolic interactions define dynamics in microbial communities.</title>
        <authorList>
            <person name="Embree M."/>
            <person name="Liu J.K."/>
            <person name="Al-Bassam M.M."/>
            <person name="Zengler K."/>
        </authorList>
    </citation>
    <scope>NUCLEOTIDE SEQUENCE</scope>
</reference>
<sequence length="112" mass="12222">MKTELIRARVDADLKQGVEGILDSLGMTQSTAITMFYKQILLHNGLPFSVKIPTAETGRAIDEALSGKNLSTFASSDELFAALKETECASNSPEGLNKVSRKRTKEERTSES</sequence>
<dbReference type="GO" id="GO:0006351">
    <property type="term" value="P:DNA-templated transcription"/>
    <property type="evidence" value="ECO:0007669"/>
    <property type="project" value="TreeGrafter"/>
</dbReference>